<protein>
    <submittedName>
        <fullName evidence="1">Uncharacterized protein</fullName>
    </submittedName>
</protein>
<dbReference type="EMBL" id="VSRR010125508">
    <property type="protein sequence ID" value="MPD01034.1"/>
    <property type="molecule type" value="Genomic_DNA"/>
</dbReference>
<organism evidence="1 2">
    <name type="scientific">Portunus trituberculatus</name>
    <name type="common">Swimming crab</name>
    <name type="synonym">Neptunus trituberculatus</name>
    <dbReference type="NCBI Taxonomy" id="210409"/>
    <lineage>
        <taxon>Eukaryota</taxon>
        <taxon>Metazoa</taxon>
        <taxon>Ecdysozoa</taxon>
        <taxon>Arthropoda</taxon>
        <taxon>Crustacea</taxon>
        <taxon>Multicrustacea</taxon>
        <taxon>Malacostraca</taxon>
        <taxon>Eumalacostraca</taxon>
        <taxon>Eucarida</taxon>
        <taxon>Decapoda</taxon>
        <taxon>Pleocyemata</taxon>
        <taxon>Brachyura</taxon>
        <taxon>Eubrachyura</taxon>
        <taxon>Portunoidea</taxon>
        <taxon>Portunidae</taxon>
        <taxon>Portuninae</taxon>
        <taxon>Portunus</taxon>
    </lineage>
</organism>
<evidence type="ECO:0000313" key="1">
    <source>
        <dbReference type="EMBL" id="MPD01034.1"/>
    </source>
</evidence>
<accession>A0A5B7K322</accession>
<evidence type="ECO:0000313" key="2">
    <source>
        <dbReference type="Proteomes" id="UP000324222"/>
    </source>
</evidence>
<name>A0A5B7K322_PORTR</name>
<sequence length="61" mass="6633">MSDTGVVRAASWRVCGDRVVWDTGDEDEDDDEGEGVRAAFPNNIIVLSLAVSKEADHQSKL</sequence>
<comment type="caution">
    <text evidence="1">The sequence shown here is derived from an EMBL/GenBank/DDBJ whole genome shotgun (WGS) entry which is preliminary data.</text>
</comment>
<keyword evidence="2" id="KW-1185">Reference proteome</keyword>
<proteinExistence type="predicted"/>
<reference evidence="1" key="1">
    <citation type="submission" date="2019-05" db="EMBL/GenBank/DDBJ databases">
        <title>Another draft genome of Portunus trituberculatus and its Hox gene families provides insights of decapod evolution.</title>
        <authorList>
            <person name="Jeong J.-H."/>
            <person name="Song I."/>
            <person name="Kim S."/>
            <person name="Choi T."/>
            <person name="Kim D."/>
            <person name="Ryu S."/>
            <person name="Kim W."/>
        </authorList>
    </citation>
    <scope>NUCLEOTIDE SEQUENCE [LARGE SCALE GENOMIC DNA]</scope>
    <source>
        <tissue evidence="1">Muscle</tissue>
    </source>
</reference>
<dbReference type="AlphaFoldDB" id="A0A5B7K322"/>
<dbReference type="Proteomes" id="UP000324222">
    <property type="component" value="Unassembled WGS sequence"/>
</dbReference>
<gene>
    <name evidence="1" type="ORF">E2C01_096544</name>
</gene>